<dbReference type="Proteomes" id="UP000001261">
    <property type="component" value="Unassembled WGS sequence"/>
</dbReference>
<keyword evidence="2" id="KW-1185">Reference proteome</keyword>
<organism evidence="1 2">
    <name type="scientific">Coccidioides immitis (strain RS)</name>
    <name type="common">Valley fever fungus</name>
    <dbReference type="NCBI Taxonomy" id="246410"/>
    <lineage>
        <taxon>Eukaryota</taxon>
        <taxon>Fungi</taxon>
        <taxon>Dikarya</taxon>
        <taxon>Ascomycota</taxon>
        <taxon>Pezizomycotina</taxon>
        <taxon>Eurotiomycetes</taxon>
        <taxon>Eurotiomycetidae</taxon>
        <taxon>Onygenales</taxon>
        <taxon>Onygenaceae</taxon>
        <taxon>Coccidioides</taxon>
    </lineage>
</organism>
<evidence type="ECO:0000313" key="2">
    <source>
        <dbReference type="Proteomes" id="UP000001261"/>
    </source>
</evidence>
<evidence type="ECO:0000313" key="1">
    <source>
        <dbReference type="EMBL" id="KJF60307.1"/>
    </source>
</evidence>
<dbReference type="AlphaFoldDB" id="A0A0D8JSP4"/>
<proteinExistence type="predicted"/>
<dbReference type="GeneID" id="24164497"/>
<dbReference type="KEGG" id="cim:CIMG_12870"/>
<dbReference type="InParanoid" id="A0A0D8JSP4"/>
<sequence length="143" mass="15811">MKEKEKGRERDGHGVEDAGEAVQIWDRECLSGGLEQAFVTDSSLVRNPVFRTEIVTNADLFRDGHYQQERQIKREKGAAGIWPILHALREGVMGFDRTPGGCWANEGSSLPTGPARFNTDTAARTVERAASGVTAQSTLLRRR</sequence>
<reference evidence="2" key="2">
    <citation type="journal article" date="2010" name="Genome Res.">
        <title>Population genomic sequencing of Coccidioides fungi reveals recent hybridization and transposon control.</title>
        <authorList>
            <person name="Neafsey D.E."/>
            <person name="Barker B.M."/>
            <person name="Sharpton T.J."/>
            <person name="Stajich J.E."/>
            <person name="Park D.J."/>
            <person name="Whiston E."/>
            <person name="Hung C.-Y."/>
            <person name="McMahan C."/>
            <person name="White J."/>
            <person name="Sykes S."/>
            <person name="Heiman D."/>
            <person name="Young S."/>
            <person name="Zeng Q."/>
            <person name="Abouelleil A."/>
            <person name="Aftuck L."/>
            <person name="Bessette D."/>
            <person name="Brown A."/>
            <person name="FitzGerald M."/>
            <person name="Lui A."/>
            <person name="Macdonald J.P."/>
            <person name="Priest M."/>
            <person name="Orbach M.J."/>
            <person name="Galgiani J.N."/>
            <person name="Kirkland T.N."/>
            <person name="Cole G.T."/>
            <person name="Birren B.W."/>
            <person name="Henn M.R."/>
            <person name="Taylor J.W."/>
            <person name="Rounsley S.D."/>
        </authorList>
    </citation>
    <scope>GENOME REANNOTATION</scope>
    <source>
        <strain evidence="2">RS</strain>
    </source>
</reference>
<accession>A0A0D8JSP4</accession>
<dbReference type="EMBL" id="GG704911">
    <property type="protein sequence ID" value="KJF60307.1"/>
    <property type="molecule type" value="Genomic_DNA"/>
</dbReference>
<name>A0A0D8JSP4_COCIM</name>
<reference evidence="2" key="1">
    <citation type="journal article" date="2009" name="Genome Res.">
        <title>Comparative genomic analyses of the human fungal pathogens Coccidioides and their relatives.</title>
        <authorList>
            <person name="Sharpton T.J."/>
            <person name="Stajich J.E."/>
            <person name="Rounsley S.D."/>
            <person name="Gardner M.J."/>
            <person name="Wortman J.R."/>
            <person name="Jordar V.S."/>
            <person name="Maiti R."/>
            <person name="Kodira C.D."/>
            <person name="Neafsey D.E."/>
            <person name="Zeng Q."/>
            <person name="Hung C.-Y."/>
            <person name="McMahan C."/>
            <person name="Muszewska A."/>
            <person name="Grynberg M."/>
            <person name="Mandel M.A."/>
            <person name="Kellner E.M."/>
            <person name="Barker B.M."/>
            <person name="Galgiani J.N."/>
            <person name="Orbach M.J."/>
            <person name="Kirkland T.N."/>
            <person name="Cole G.T."/>
            <person name="Henn M.R."/>
            <person name="Birren B.W."/>
            <person name="Taylor J.W."/>
        </authorList>
    </citation>
    <scope>NUCLEOTIDE SEQUENCE [LARGE SCALE GENOMIC DNA]</scope>
    <source>
        <strain evidence="2">RS</strain>
    </source>
</reference>
<dbReference type="VEuPathDB" id="FungiDB:CIMG_12870"/>
<gene>
    <name evidence="1" type="ORF">CIMG_12870</name>
</gene>
<dbReference type="RefSeq" id="XP_004445931.1">
    <property type="nucleotide sequence ID" value="XM_004445874.1"/>
</dbReference>
<protein>
    <submittedName>
        <fullName evidence="1">Uncharacterized protein</fullName>
    </submittedName>
</protein>